<dbReference type="InterPro" id="IPR036514">
    <property type="entry name" value="SGNH_hydro_sf"/>
</dbReference>
<reference evidence="1" key="1">
    <citation type="submission" date="2018-11" db="EMBL/GenBank/DDBJ databases">
        <authorList>
            <person name="Alioto T."/>
            <person name="Alioto T."/>
        </authorList>
    </citation>
    <scope>NUCLEOTIDE SEQUENCE</scope>
</reference>
<organism evidence="1 2">
    <name type="scientific">Mytilus galloprovincialis</name>
    <name type="common">Mediterranean mussel</name>
    <dbReference type="NCBI Taxonomy" id="29158"/>
    <lineage>
        <taxon>Eukaryota</taxon>
        <taxon>Metazoa</taxon>
        <taxon>Spiralia</taxon>
        <taxon>Lophotrochozoa</taxon>
        <taxon>Mollusca</taxon>
        <taxon>Bivalvia</taxon>
        <taxon>Autobranchia</taxon>
        <taxon>Pteriomorphia</taxon>
        <taxon>Mytilida</taxon>
        <taxon>Mytiloidea</taxon>
        <taxon>Mytilidae</taxon>
        <taxon>Mytilinae</taxon>
        <taxon>Mytilus</taxon>
    </lineage>
</organism>
<dbReference type="Gene3D" id="3.40.50.1110">
    <property type="entry name" value="SGNH hydrolase"/>
    <property type="match status" value="1"/>
</dbReference>
<sequence length="309" mass="35965">MSIRDRLDHLEHNKSSAKTPMVIIEEPEAEPKLNVSHEQTSPKTSIPPINTTDCDCLIFSDSILRRIIPRKFTPMGKTIKRYIRGGAITCEGFIENSGMKMNPKNVLIHVGARDLQYTHRVQAEDFNKLHVFEIASKTWPEANIFSIPIIRRKDMSNEKIHTANTIIAKECAKFGNITLLDKFEPKNDMFYDQVHLNNKKGLPAIVKYLKTVMNLYPANESKDYTNFHEQISYRGPRRDDFSNQQPFVQPQHAPYQQKINNFEMDRPPPNHVLDVSQPPWTPPPNHFKPWQNPWLWQAFAHFNQVRPQM</sequence>
<evidence type="ECO:0000313" key="1">
    <source>
        <dbReference type="EMBL" id="VDI25460.1"/>
    </source>
</evidence>
<evidence type="ECO:0008006" key="3">
    <source>
        <dbReference type="Google" id="ProtNLM"/>
    </source>
</evidence>
<proteinExistence type="predicted"/>
<protein>
    <recommendedName>
        <fullName evidence="3">SGNH hydrolase-type esterase domain-containing protein</fullName>
    </recommendedName>
</protein>
<evidence type="ECO:0000313" key="2">
    <source>
        <dbReference type="Proteomes" id="UP000596742"/>
    </source>
</evidence>
<dbReference type="SUPFAM" id="SSF52266">
    <property type="entry name" value="SGNH hydrolase"/>
    <property type="match status" value="1"/>
</dbReference>
<name>A0A8B6DX71_MYTGA</name>
<keyword evidence="2" id="KW-1185">Reference proteome</keyword>
<comment type="caution">
    <text evidence="1">The sequence shown here is derived from an EMBL/GenBank/DDBJ whole genome shotgun (WGS) entry which is preliminary data.</text>
</comment>
<gene>
    <name evidence="1" type="ORF">MGAL_10B038286</name>
</gene>
<dbReference type="AlphaFoldDB" id="A0A8B6DX71"/>
<dbReference type="EMBL" id="UYJE01004148">
    <property type="protein sequence ID" value="VDI25460.1"/>
    <property type="molecule type" value="Genomic_DNA"/>
</dbReference>
<accession>A0A8B6DX71</accession>
<dbReference type="Proteomes" id="UP000596742">
    <property type="component" value="Unassembled WGS sequence"/>
</dbReference>